<name>A0A4D6HAL3_9EURY</name>
<dbReference type="KEGG" id="hsn:DV733_02965"/>
<dbReference type="PANTHER" id="PTHR44591:SF25">
    <property type="entry name" value="CHEMOTAXIS TWO-COMPONENT RESPONSE REGULATOR"/>
    <property type="match status" value="1"/>
</dbReference>
<protein>
    <submittedName>
        <fullName evidence="4">Response regulator</fullName>
    </submittedName>
</protein>
<dbReference type="AlphaFoldDB" id="A0A4D6HAL3"/>
<evidence type="ECO:0000313" key="5">
    <source>
        <dbReference type="Proteomes" id="UP000296706"/>
    </source>
</evidence>
<accession>A0A4D6HAL3</accession>
<dbReference type="InterPro" id="IPR001789">
    <property type="entry name" value="Sig_transdc_resp-reg_receiver"/>
</dbReference>
<evidence type="ECO:0000256" key="1">
    <source>
        <dbReference type="ARBA" id="ARBA00022553"/>
    </source>
</evidence>
<reference evidence="4 5" key="1">
    <citation type="journal article" date="2019" name="Nat. Commun.">
        <title>A new type of DNA phosphorothioation-based antiviral system in archaea.</title>
        <authorList>
            <person name="Xiong L."/>
            <person name="Liu S."/>
            <person name="Chen S."/>
            <person name="Xiao Y."/>
            <person name="Zhu B."/>
            <person name="Gao Y."/>
            <person name="Zhang Y."/>
            <person name="Chen B."/>
            <person name="Luo J."/>
            <person name="Deng Z."/>
            <person name="Chen X."/>
            <person name="Wang L."/>
            <person name="Chen S."/>
        </authorList>
    </citation>
    <scope>NUCLEOTIDE SEQUENCE [LARGE SCALE GENOMIC DNA]</scope>
    <source>
        <strain evidence="4 5">CBA1105</strain>
    </source>
</reference>
<dbReference type="Gene3D" id="3.40.50.2300">
    <property type="match status" value="1"/>
</dbReference>
<feature type="modified residue" description="4-aspartylphosphate" evidence="2">
    <location>
        <position position="57"/>
    </location>
</feature>
<dbReference type="RefSeq" id="WP_049993701.1">
    <property type="nucleotide sequence ID" value="NZ_CP031310.1"/>
</dbReference>
<dbReference type="OrthoDB" id="8127at2157"/>
<dbReference type="SUPFAM" id="SSF52172">
    <property type="entry name" value="CheY-like"/>
    <property type="match status" value="1"/>
</dbReference>
<dbReference type="GO" id="GO:0000160">
    <property type="term" value="P:phosphorelay signal transduction system"/>
    <property type="evidence" value="ECO:0007669"/>
    <property type="project" value="InterPro"/>
</dbReference>
<proteinExistence type="predicted"/>
<feature type="domain" description="Response regulatory" evidence="3">
    <location>
        <begin position="6"/>
        <end position="122"/>
    </location>
</feature>
<sequence length="127" mass="13854">MADTITVLLVDEDTEVLELTQTFLEREDDALDVETVTSAPAALEELEAASFDCVVSDYSMPEMTGVEFLEAVRERSPGLPFFFFTGKDSTEIEAVAESADITGYVQKGTGTERYGDLAREIRAAVEG</sequence>
<dbReference type="InterPro" id="IPR050595">
    <property type="entry name" value="Bact_response_regulator"/>
</dbReference>
<keyword evidence="1 2" id="KW-0597">Phosphoprotein</keyword>
<dbReference type="GeneID" id="39846792"/>
<evidence type="ECO:0000313" key="4">
    <source>
        <dbReference type="EMBL" id="QCC50256.1"/>
    </source>
</evidence>
<organism evidence="4 5">
    <name type="scientific">Halapricum salinum</name>
    <dbReference type="NCBI Taxonomy" id="1457250"/>
    <lineage>
        <taxon>Archaea</taxon>
        <taxon>Methanobacteriati</taxon>
        <taxon>Methanobacteriota</taxon>
        <taxon>Stenosarchaea group</taxon>
        <taxon>Halobacteria</taxon>
        <taxon>Halobacteriales</taxon>
        <taxon>Haloarculaceae</taxon>
        <taxon>Halapricum</taxon>
    </lineage>
</organism>
<dbReference type="SMART" id="SM00448">
    <property type="entry name" value="REC"/>
    <property type="match status" value="1"/>
</dbReference>
<dbReference type="InterPro" id="IPR011006">
    <property type="entry name" value="CheY-like_superfamily"/>
</dbReference>
<dbReference type="EMBL" id="CP031310">
    <property type="protein sequence ID" value="QCC50256.1"/>
    <property type="molecule type" value="Genomic_DNA"/>
</dbReference>
<dbReference type="CDD" id="cd00156">
    <property type="entry name" value="REC"/>
    <property type="match status" value="1"/>
</dbReference>
<dbReference type="PROSITE" id="PS50110">
    <property type="entry name" value="RESPONSE_REGULATORY"/>
    <property type="match status" value="1"/>
</dbReference>
<gene>
    <name evidence="4" type="ORF">DV733_02965</name>
</gene>
<dbReference type="Proteomes" id="UP000296706">
    <property type="component" value="Chromosome"/>
</dbReference>
<dbReference type="Pfam" id="PF00072">
    <property type="entry name" value="Response_reg"/>
    <property type="match status" value="1"/>
</dbReference>
<keyword evidence="5" id="KW-1185">Reference proteome</keyword>
<dbReference type="PANTHER" id="PTHR44591">
    <property type="entry name" value="STRESS RESPONSE REGULATOR PROTEIN 1"/>
    <property type="match status" value="1"/>
</dbReference>
<evidence type="ECO:0000259" key="3">
    <source>
        <dbReference type="PROSITE" id="PS50110"/>
    </source>
</evidence>
<evidence type="ECO:0000256" key="2">
    <source>
        <dbReference type="PROSITE-ProRule" id="PRU00169"/>
    </source>
</evidence>